<name>A0A8S1RS55_9CILI</name>
<protein>
    <submittedName>
        <fullName evidence="1">Uncharacterized protein</fullName>
    </submittedName>
</protein>
<dbReference type="EMBL" id="CAJJDN010000366">
    <property type="protein sequence ID" value="CAD8131068.1"/>
    <property type="molecule type" value="Genomic_DNA"/>
</dbReference>
<gene>
    <name evidence="1" type="ORF">PSON_ATCC_30995.1.T3660007</name>
</gene>
<organism evidence="1 2">
    <name type="scientific">Paramecium sonneborni</name>
    <dbReference type="NCBI Taxonomy" id="65129"/>
    <lineage>
        <taxon>Eukaryota</taxon>
        <taxon>Sar</taxon>
        <taxon>Alveolata</taxon>
        <taxon>Ciliophora</taxon>
        <taxon>Intramacronucleata</taxon>
        <taxon>Oligohymenophorea</taxon>
        <taxon>Peniculida</taxon>
        <taxon>Parameciidae</taxon>
        <taxon>Paramecium</taxon>
    </lineage>
</organism>
<keyword evidence="2" id="KW-1185">Reference proteome</keyword>
<evidence type="ECO:0000313" key="1">
    <source>
        <dbReference type="EMBL" id="CAD8131068.1"/>
    </source>
</evidence>
<dbReference type="Proteomes" id="UP000692954">
    <property type="component" value="Unassembled WGS sequence"/>
</dbReference>
<sequence>MLEFSHNLIRSLSQKQIASQSLIEPYIYKDDIKDKILISQLKKGEQLNIVDELENLKKFEIFKDKCNLLNLDWDNTFDYFNEQKQNKLDEDKTIKLEIETNVLQFQFQNKYNQNKSNYKNIIFMNYLLQKEEDYFDKQKQQNKGNDNEENVDFFGFTQEVRQELKQLLEIGFKDWNKKEFFDSLLLMKSIVKIQRKLKLKLLMQEKLQGKELMAFVKRQNCQID</sequence>
<dbReference type="AlphaFoldDB" id="A0A8S1RS55"/>
<comment type="caution">
    <text evidence="1">The sequence shown here is derived from an EMBL/GenBank/DDBJ whole genome shotgun (WGS) entry which is preliminary data.</text>
</comment>
<accession>A0A8S1RS55</accession>
<reference evidence="1" key="1">
    <citation type="submission" date="2021-01" db="EMBL/GenBank/DDBJ databases">
        <authorList>
            <consortium name="Genoscope - CEA"/>
            <person name="William W."/>
        </authorList>
    </citation>
    <scope>NUCLEOTIDE SEQUENCE</scope>
</reference>
<proteinExistence type="predicted"/>
<evidence type="ECO:0000313" key="2">
    <source>
        <dbReference type="Proteomes" id="UP000692954"/>
    </source>
</evidence>